<dbReference type="AlphaFoldDB" id="A0A7J7GTM1"/>
<dbReference type="Gene3D" id="3.30.465.10">
    <property type="match status" value="1"/>
</dbReference>
<accession>A0A7J7GTM1</accession>
<dbReference type="GO" id="GO:0050660">
    <property type="term" value="F:flavin adenine dinucleotide binding"/>
    <property type="evidence" value="ECO:0007669"/>
    <property type="project" value="InterPro"/>
</dbReference>
<sequence>MGYPVDNVLDAQIVNVNGQVLDRKGMGEDLFWAIRGGGGASFGVVLSYKIRLVPVPETVTVFRVEKTLEQNATDIVYRWLNVADKLDNDLFIRLLLQPVSSSVKGVKTIRASFISMFLGDAQRLMKVMNNGFPELGLKIGDCMEMSWIQSVLYWANYDNTTAPEVLLSRIPDSVNFLKRKSDYIQTPILQRWFGMDLEKDD</sequence>
<keyword evidence="2" id="KW-1185">Reference proteome</keyword>
<dbReference type="EMBL" id="JACBKZ010000008">
    <property type="protein sequence ID" value="KAF5944112.1"/>
    <property type="molecule type" value="Genomic_DNA"/>
</dbReference>
<comment type="caution">
    <text evidence="1">The sequence shown here is derived from an EMBL/GenBank/DDBJ whole genome shotgun (WGS) entry which is preliminary data.</text>
</comment>
<proteinExistence type="predicted"/>
<evidence type="ECO:0000313" key="1">
    <source>
        <dbReference type="EMBL" id="KAF5944112.1"/>
    </source>
</evidence>
<evidence type="ECO:0000313" key="2">
    <source>
        <dbReference type="Proteomes" id="UP000593564"/>
    </source>
</evidence>
<protein>
    <recommendedName>
        <fullName evidence="3">FAD-binding PCMH-type domain-containing protein</fullName>
    </recommendedName>
</protein>
<dbReference type="Proteomes" id="UP000593564">
    <property type="component" value="Unassembled WGS sequence"/>
</dbReference>
<dbReference type="SUPFAM" id="SSF56176">
    <property type="entry name" value="FAD-binding/transporter-associated domain-like"/>
    <property type="match status" value="1"/>
</dbReference>
<dbReference type="PANTHER" id="PTHR32448">
    <property type="entry name" value="OS08G0158400 PROTEIN"/>
    <property type="match status" value="1"/>
</dbReference>
<name>A0A7J7GTM1_CAMSI</name>
<dbReference type="InterPro" id="IPR016169">
    <property type="entry name" value="FAD-bd_PCMH_sub2"/>
</dbReference>
<evidence type="ECO:0008006" key="3">
    <source>
        <dbReference type="Google" id="ProtNLM"/>
    </source>
</evidence>
<dbReference type="InterPro" id="IPR036318">
    <property type="entry name" value="FAD-bd_PCMH-like_sf"/>
</dbReference>
<organism evidence="1 2">
    <name type="scientific">Camellia sinensis</name>
    <name type="common">Tea plant</name>
    <name type="synonym">Thea sinensis</name>
    <dbReference type="NCBI Taxonomy" id="4442"/>
    <lineage>
        <taxon>Eukaryota</taxon>
        <taxon>Viridiplantae</taxon>
        <taxon>Streptophyta</taxon>
        <taxon>Embryophyta</taxon>
        <taxon>Tracheophyta</taxon>
        <taxon>Spermatophyta</taxon>
        <taxon>Magnoliopsida</taxon>
        <taxon>eudicotyledons</taxon>
        <taxon>Gunneridae</taxon>
        <taxon>Pentapetalae</taxon>
        <taxon>asterids</taxon>
        <taxon>Ericales</taxon>
        <taxon>Theaceae</taxon>
        <taxon>Camellia</taxon>
    </lineage>
</organism>
<reference evidence="1 2" key="2">
    <citation type="submission" date="2020-07" db="EMBL/GenBank/DDBJ databases">
        <title>Genome assembly of wild tea tree DASZ reveals pedigree and selection history of tea varieties.</title>
        <authorList>
            <person name="Zhang W."/>
        </authorList>
    </citation>
    <scope>NUCLEOTIDE SEQUENCE [LARGE SCALE GENOMIC DNA]</scope>
    <source>
        <strain evidence="2">cv. G240</strain>
        <tissue evidence="1">Leaf</tissue>
    </source>
</reference>
<gene>
    <name evidence="1" type="ORF">HYC85_018189</name>
</gene>
<dbReference type="Gene3D" id="3.40.462.20">
    <property type="match status" value="1"/>
</dbReference>
<reference evidence="2" key="1">
    <citation type="journal article" date="2020" name="Nat. Commun.">
        <title>Genome assembly of wild tea tree DASZ reveals pedigree and selection history of tea varieties.</title>
        <authorList>
            <person name="Zhang W."/>
            <person name="Zhang Y."/>
            <person name="Qiu H."/>
            <person name="Guo Y."/>
            <person name="Wan H."/>
            <person name="Zhang X."/>
            <person name="Scossa F."/>
            <person name="Alseekh S."/>
            <person name="Zhang Q."/>
            <person name="Wang P."/>
            <person name="Xu L."/>
            <person name="Schmidt M.H."/>
            <person name="Jia X."/>
            <person name="Li D."/>
            <person name="Zhu A."/>
            <person name="Guo F."/>
            <person name="Chen W."/>
            <person name="Ni D."/>
            <person name="Usadel B."/>
            <person name="Fernie A.R."/>
            <person name="Wen W."/>
        </authorList>
    </citation>
    <scope>NUCLEOTIDE SEQUENCE [LARGE SCALE GENOMIC DNA]</scope>
    <source>
        <strain evidence="2">cv. G240</strain>
    </source>
</reference>